<keyword evidence="3" id="KW-1185">Reference proteome</keyword>
<name>A0AAV3YQ68_9GAST</name>
<feature type="compositionally biased region" description="Low complexity" evidence="1">
    <location>
        <begin position="62"/>
        <end position="73"/>
    </location>
</feature>
<dbReference type="EMBL" id="BLXT01001370">
    <property type="protein sequence ID" value="GFN85111.1"/>
    <property type="molecule type" value="Genomic_DNA"/>
</dbReference>
<accession>A0AAV3YQ68</accession>
<sequence>MASCEHFPETGAASINAKIDADSCSASLPTPHKAHNGGGEHDVHGGECIDFAMNTRHRHSQANESQISSASSSYLKARRKKQKTILFATVDGPSDATTDDSDATQTGESPQHGDLRLSGPPSGQDAGGRVRTRDRIVPADLKADSLSTVPLTPLPC</sequence>
<comment type="caution">
    <text evidence="2">The sequence shown here is derived from an EMBL/GenBank/DDBJ whole genome shotgun (WGS) entry which is preliminary data.</text>
</comment>
<evidence type="ECO:0000313" key="3">
    <source>
        <dbReference type="Proteomes" id="UP000735302"/>
    </source>
</evidence>
<feature type="region of interest" description="Disordered" evidence="1">
    <location>
        <begin position="50"/>
        <end position="156"/>
    </location>
</feature>
<protein>
    <submittedName>
        <fullName evidence="2">Uncharacterized protein</fullName>
    </submittedName>
</protein>
<evidence type="ECO:0000256" key="1">
    <source>
        <dbReference type="SAM" id="MobiDB-lite"/>
    </source>
</evidence>
<feature type="compositionally biased region" description="Basic and acidic residues" evidence="1">
    <location>
        <begin position="131"/>
        <end position="143"/>
    </location>
</feature>
<evidence type="ECO:0000313" key="2">
    <source>
        <dbReference type="EMBL" id="GFN85111.1"/>
    </source>
</evidence>
<gene>
    <name evidence="2" type="ORF">PoB_001161700</name>
</gene>
<dbReference type="AlphaFoldDB" id="A0AAV3YQ68"/>
<reference evidence="2 3" key="1">
    <citation type="journal article" date="2021" name="Elife">
        <title>Chloroplast acquisition without the gene transfer in kleptoplastic sea slugs, Plakobranchus ocellatus.</title>
        <authorList>
            <person name="Maeda T."/>
            <person name="Takahashi S."/>
            <person name="Yoshida T."/>
            <person name="Shimamura S."/>
            <person name="Takaki Y."/>
            <person name="Nagai Y."/>
            <person name="Toyoda A."/>
            <person name="Suzuki Y."/>
            <person name="Arimoto A."/>
            <person name="Ishii H."/>
            <person name="Satoh N."/>
            <person name="Nishiyama T."/>
            <person name="Hasebe M."/>
            <person name="Maruyama T."/>
            <person name="Minagawa J."/>
            <person name="Obokata J."/>
            <person name="Shigenobu S."/>
        </authorList>
    </citation>
    <scope>NUCLEOTIDE SEQUENCE [LARGE SCALE GENOMIC DNA]</scope>
</reference>
<organism evidence="2 3">
    <name type="scientific">Plakobranchus ocellatus</name>
    <dbReference type="NCBI Taxonomy" id="259542"/>
    <lineage>
        <taxon>Eukaryota</taxon>
        <taxon>Metazoa</taxon>
        <taxon>Spiralia</taxon>
        <taxon>Lophotrochozoa</taxon>
        <taxon>Mollusca</taxon>
        <taxon>Gastropoda</taxon>
        <taxon>Heterobranchia</taxon>
        <taxon>Euthyneura</taxon>
        <taxon>Panpulmonata</taxon>
        <taxon>Sacoglossa</taxon>
        <taxon>Placobranchoidea</taxon>
        <taxon>Plakobranchidae</taxon>
        <taxon>Plakobranchus</taxon>
    </lineage>
</organism>
<proteinExistence type="predicted"/>
<dbReference type="Proteomes" id="UP000735302">
    <property type="component" value="Unassembled WGS sequence"/>
</dbReference>